<dbReference type="STRING" id="98403.A0A151GVD3"/>
<proteinExistence type="predicted"/>
<dbReference type="PANTHER" id="PTHR21310:SF37">
    <property type="entry name" value="AMINOGLYCOSIDE PHOSPHOTRANSFERASE DOMAIN-CONTAINING PROTEIN"/>
    <property type="match status" value="1"/>
</dbReference>
<dbReference type="Proteomes" id="UP000076580">
    <property type="component" value="Chromosome 01"/>
</dbReference>
<dbReference type="InterPro" id="IPR051678">
    <property type="entry name" value="AGP_Transferase"/>
</dbReference>
<dbReference type="EMBL" id="LAYC01000001">
    <property type="protein sequence ID" value="KYK61059.1"/>
    <property type="molecule type" value="Genomic_DNA"/>
</dbReference>
<name>A0A151GVD3_DRECN</name>
<dbReference type="PANTHER" id="PTHR21310">
    <property type="entry name" value="AMINOGLYCOSIDE PHOSPHOTRANSFERASE-RELATED-RELATED"/>
    <property type="match status" value="1"/>
</dbReference>
<keyword evidence="1" id="KW-0418">Kinase</keyword>
<keyword evidence="1" id="KW-0808">Transferase</keyword>
<gene>
    <name evidence="1" type="ORF">DCS_02199</name>
</gene>
<dbReference type="InterPro" id="IPR011009">
    <property type="entry name" value="Kinase-like_dom_sf"/>
</dbReference>
<dbReference type="SUPFAM" id="SSF56112">
    <property type="entry name" value="Protein kinase-like (PK-like)"/>
    <property type="match status" value="1"/>
</dbReference>
<reference evidence="1 2" key="1">
    <citation type="journal article" date="2016" name="Sci. Rep.">
        <title>Insights into Adaptations to a Near-Obligate Nematode Endoparasitic Lifestyle from the Finished Genome of Drechmeria coniospora.</title>
        <authorList>
            <person name="Zhang L."/>
            <person name="Zhou Z."/>
            <person name="Guo Q."/>
            <person name="Fokkens L."/>
            <person name="Miskei M."/>
            <person name="Pocsi I."/>
            <person name="Zhang W."/>
            <person name="Chen M."/>
            <person name="Wang L."/>
            <person name="Sun Y."/>
            <person name="Donzelli B.G."/>
            <person name="Gibson D.M."/>
            <person name="Nelson D.R."/>
            <person name="Luo J.G."/>
            <person name="Rep M."/>
            <person name="Liu H."/>
            <person name="Yang S."/>
            <person name="Wang J."/>
            <person name="Krasnoff S.B."/>
            <person name="Xu Y."/>
            <person name="Molnar I."/>
            <person name="Lin M."/>
        </authorList>
    </citation>
    <scope>NUCLEOTIDE SEQUENCE [LARGE SCALE GENOMIC DNA]</scope>
    <source>
        <strain evidence="1 2">ARSEF 6962</strain>
    </source>
</reference>
<dbReference type="GO" id="GO:0016301">
    <property type="term" value="F:kinase activity"/>
    <property type="evidence" value="ECO:0007669"/>
    <property type="project" value="UniProtKB-KW"/>
</dbReference>
<evidence type="ECO:0000313" key="2">
    <source>
        <dbReference type="Proteomes" id="UP000076580"/>
    </source>
</evidence>
<accession>A0A151GVD3</accession>
<sequence>MTNYDEIAQADADDECRTWVRRLIDARDEVVAFVDARLDGKGAGEYLGFLKGSFNISFHVGFGRQQPSALIRFAKPGHTFSPWRSEKVMNEVNAIAYLRQHTTIPLPNIRCWGLAEESPQQLGPFIIMDFIEGTRLSTFLREPTEDDDADMILNPAIDEAVLDVIYDQLADYLLQISRLDFPLIGAISKDSSGAWAITKRPLTFDMNELVTGTGYPVDKLSDAPFKSSADFFHSIARQRLLHLATQRNLADDEADVRRRFVARSRFERLIPKYCMEDDDGRCQGDKVFKVFCDDMQPANMLIDPKSLRITAVLDFEFTNSMPAQFVYDPPWWLLLRGPDLWLDHDKIDEFLASYVPKMDKFLRALERVELKSAAAGDGSMEGQARLSARMRQSWNSGRFWFNYAARTCLDMDDIYWHALDHQLDGDRLTILDEAERAELEGLVKKKMEQRNSYSEDWAARFADEESE</sequence>
<organism evidence="1 2">
    <name type="scientific">Drechmeria coniospora</name>
    <name type="common">Nematophagous fungus</name>
    <name type="synonym">Meria coniospora</name>
    <dbReference type="NCBI Taxonomy" id="98403"/>
    <lineage>
        <taxon>Eukaryota</taxon>
        <taxon>Fungi</taxon>
        <taxon>Dikarya</taxon>
        <taxon>Ascomycota</taxon>
        <taxon>Pezizomycotina</taxon>
        <taxon>Sordariomycetes</taxon>
        <taxon>Hypocreomycetidae</taxon>
        <taxon>Hypocreales</taxon>
        <taxon>Ophiocordycipitaceae</taxon>
        <taxon>Drechmeria</taxon>
    </lineage>
</organism>
<dbReference type="GeneID" id="63714842"/>
<dbReference type="RefSeq" id="XP_040660411.1">
    <property type="nucleotide sequence ID" value="XM_040799528.1"/>
</dbReference>
<dbReference type="InParanoid" id="A0A151GVD3"/>
<keyword evidence="2" id="KW-1185">Reference proteome</keyword>
<dbReference type="AlphaFoldDB" id="A0A151GVD3"/>
<protein>
    <submittedName>
        <fullName evidence="1">Protein kinase-like domain protein</fullName>
    </submittedName>
</protein>
<comment type="caution">
    <text evidence="1">The sequence shown here is derived from an EMBL/GenBank/DDBJ whole genome shotgun (WGS) entry which is preliminary data.</text>
</comment>
<evidence type="ECO:0000313" key="1">
    <source>
        <dbReference type="EMBL" id="KYK61059.1"/>
    </source>
</evidence>
<dbReference type="OrthoDB" id="5412996at2759"/>